<dbReference type="InterPro" id="IPR029068">
    <property type="entry name" value="Glyas_Bleomycin-R_OHBP_Dase"/>
</dbReference>
<proteinExistence type="predicted"/>
<feature type="coiled-coil region" evidence="1">
    <location>
        <begin position="47"/>
        <end position="74"/>
    </location>
</feature>
<evidence type="ECO:0000313" key="3">
    <source>
        <dbReference type="EMBL" id="KAL1499202.1"/>
    </source>
</evidence>
<organism evidence="3 4">
    <name type="scientific">Prymnesium parvum</name>
    <name type="common">Toxic golden alga</name>
    <dbReference type="NCBI Taxonomy" id="97485"/>
    <lineage>
        <taxon>Eukaryota</taxon>
        <taxon>Haptista</taxon>
        <taxon>Haptophyta</taxon>
        <taxon>Prymnesiophyceae</taxon>
        <taxon>Prymnesiales</taxon>
        <taxon>Prymnesiaceae</taxon>
        <taxon>Prymnesium</taxon>
    </lineage>
</organism>
<dbReference type="AlphaFoldDB" id="A0AB34IJF8"/>
<dbReference type="PROSITE" id="PS51819">
    <property type="entry name" value="VOC"/>
    <property type="match status" value="1"/>
</dbReference>
<dbReference type="SUPFAM" id="SSF54593">
    <property type="entry name" value="Glyoxalase/Bleomycin resistance protein/Dihydroxybiphenyl dioxygenase"/>
    <property type="match status" value="1"/>
</dbReference>
<dbReference type="InterPro" id="IPR004360">
    <property type="entry name" value="Glyas_Fos-R_dOase_dom"/>
</dbReference>
<dbReference type="Proteomes" id="UP001515480">
    <property type="component" value="Unassembled WGS sequence"/>
</dbReference>
<feature type="domain" description="VOC" evidence="2">
    <location>
        <begin position="106"/>
        <end position="242"/>
    </location>
</feature>
<reference evidence="3 4" key="1">
    <citation type="journal article" date="2024" name="Science">
        <title>Giant polyketide synthase enzymes in the biosynthesis of giant marine polyether toxins.</title>
        <authorList>
            <person name="Fallon T.R."/>
            <person name="Shende V.V."/>
            <person name="Wierzbicki I.H."/>
            <person name="Pendleton A.L."/>
            <person name="Watervoot N.F."/>
            <person name="Auber R.P."/>
            <person name="Gonzalez D.J."/>
            <person name="Wisecaver J.H."/>
            <person name="Moore B.S."/>
        </authorList>
    </citation>
    <scope>NUCLEOTIDE SEQUENCE [LARGE SCALE GENOMIC DNA]</scope>
    <source>
        <strain evidence="3 4">12B1</strain>
    </source>
</reference>
<dbReference type="PROSITE" id="PS51257">
    <property type="entry name" value="PROKAR_LIPOPROTEIN"/>
    <property type="match status" value="1"/>
</dbReference>
<dbReference type="EMBL" id="JBGBPQ010000026">
    <property type="protein sequence ID" value="KAL1499202.1"/>
    <property type="molecule type" value="Genomic_DNA"/>
</dbReference>
<dbReference type="InterPro" id="IPR037523">
    <property type="entry name" value="VOC_core"/>
</dbReference>
<comment type="caution">
    <text evidence="3">The sequence shown here is derived from an EMBL/GenBank/DDBJ whole genome shotgun (WGS) entry which is preliminary data.</text>
</comment>
<dbReference type="Pfam" id="PF00903">
    <property type="entry name" value="Glyoxalase"/>
    <property type="match status" value="1"/>
</dbReference>
<evidence type="ECO:0000313" key="4">
    <source>
        <dbReference type="Proteomes" id="UP001515480"/>
    </source>
</evidence>
<dbReference type="Gene3D" id="3.10.180.10">
    <property type="entry name" value="2,3-Dihydroxybiphenyl 1,2-Dioxygenase, domain 1"/>
    <property type="match status" value="1"/>
</dbReference>
<protein>
    <recommendedName>
        <fullName evidence="2">VOC domain-containing protein</fullName>
    </recommendedName>
</protein>
<sequence>MLPRPLARLPRRLLASRQRSLPIPLPPWGTVWGGCSSLATSAAALEHSRLCEELESVRQQLRKLEASHPELVARRSQIEGAMHELKTVNPDLRSPHNVNDGFSPPKLHHINVVSREVRELLHFYRDIMKMDEMPIEMFPRNAQTAAGAGSDVPINFTTDGHMQMHLATQDLGVAFRSGHVINPIGVGPIGHIAFRTSDIESFKKHLDCHGVAYSDYGTRFARDWHQIFFHDPEGTIVEVHEVISS</sequence>
<keyword evidence="1" id="KW-0175">Coiled coil</keyword>
<evidence type="ECO:0000259" key="2">
    <source>
        <dbReference type="PROSITE" id="PS51819"/>
    </source>
</evidence>
<gene>
    <name evidence="3" type="ORF">AB1Y20_013710</name>
</gene>
<evidence type="ECO:0000256" key="1">
    <source>
        <dbReference type="SAM" id="Coils"/>
    </source>
</evidence>
<accession>A0AB34IJF8</accession>
<name>A0AB34IJF8_PRYPA</name>
<keyword evidence="4" id="KW-1185">Reference proteome</keyword>